<organism evidence="4 5">
    <name type="scientific">Molorchus minor</name>
    <dbReference type="NCBI Taxonomy" id="1323400"/>
    <lineage>
        <taxon>Eukaryota</taxon>
        <taxon>Metazoa</taxon>
        <taxon>Ecdysozoa</taxon>
        <taxon>Arthropoda</taxon>
        <taxon>Hexapoda</taxon>
        <taxon>Insecta</taxon>
        <taxon>Pterygota</taxon>
        <taxon>Neoptera</taxon>
        <taxon>Endopterygota</taxon>
        <taxon>Coleoptera</taxon>
        <taxon>Polyphaga</taxon>
        <taxon>Cucujiformia</taxon>
        <taxon>Chrysomeloidea</taxon>
        <taxon>Cerambycidae</taxon>
        <taxon>Lamiinae</taxon>
        <taxon>Monochamini</taxon>
        <taxon>Molorchus</taxon>
    </lineage>
</organism>
<keyword evidence="2" id="KW-0347">Helicase</keyword>
<evidence type="ECO:0000256" key="2">
    <source>
        <dbReference type="ARBA" id="ARBA00022806"/>
    </source>
</evidence>
<feature type="domain" description="RNA helicase C-terminal" evidence="3">
    <location>
        <begin position="21"/>
        <end position="69"/>
    </location>
</feature>
<evidence type="ECO:0000259" key="3">
    <source>
        <dbReference type="Pfam" id="PF26026"/>
    </source>
</evidence>
<gene>
    <name evidence="4" type="ORF">NQ317_014876</name>
</gene>
<evidence type="ECO:0000313" key="5">
    <source>
        <dbReference type="Proteomes" id="UP001162164"/>
    </source>
</evidence>
<sequence length="71" mass="7933">MSAAGAVPKENAPKDLKFATAKEIIAEMVKLIRQELFDLLEEKIKDPLLNLLHHERGEKVISVILNLINAT</sequence>
<dbReference type="Proteomes" id="UP001162164">
    <property type="component" value="Unassembled WGS sequence"/>
</dbReference>
<reference evidence="4" key="1">
    <citation type="journal article" date="2023" name="Insect Mol. Biol.">
        <title>Genome sequencing provides insights into the evolution of gene families encoding plant cell wall-degrading enzymes in longhorned beetles.</title>
        <authorList>
            <person name="Shin N.R."/>
            <person name="Okamura Y."/>
            <person name="Kirsch R."/>
            <person name="Pauchet Y."/>
        </authorList>
    </citation>
    <scope>NUCLEOTIDE SEQUENCE</scope>
    <source>
        <strain evidence="4">MMC_N1</strain>
    </source>
</reference>
<dbReference type="EMBL" id="JAPWTJ010001278">
    <property type="protein sequence ID" value="KAJ8972926.1"/>
    <property type="molecule type" value="Genomic_DNA"/>
</dbReference>
<accession>A0ABQ9J4U9</accession>
<evidence type="ECO:0000256" key="1">
    <source>
        <dbReference type="ARBA" id="ARBA00022801"/>
    </source>
</evidence>
<proteinExistence type="predicted"/>
<name>A0ABQ9J4U9_9CUCU</name>
<protein>
    <recommendedName>
        <fullName evidence="3">RNA helicase C-terminal domain-containing protein</fullName>
    </recommendedName>
</protein>
<keyword evidence="5" id="KW-1185">Reference proteome</keyword>
<keyword evidence="2" id="KW-0547">Nucleotide-binding</keyword>
<dbReference type="InterPro" id="IPR059023">
    <property type="entry name" value="RNA_hel_CTD"/>
</dbReference>
<keyword evidence="1" id="KW-0378">Hydrolase</keyword>
<evidence type="ECO:0000313" key="4">
    <source>
        <dbReference type="EMBL" id="KAJ8972926.1"/>
    </source>
</evidence>
<dbReference type="Pfam" id="PF26026">
    <property type="entry name" value="RNA_hel_CTD"/>
    <property type="match status" value="1"/>
</dbReference>
<comment type="caution">
    <text evidence="4">The sequence shown here is derived from an EMBL/GenBank/DDBJ whole genome shotgun (WGS) entry which is preliminary data.</text>
</comment>
<keyword evidence="2" id="KW-0067">ATP-binding</keyword>